<reference evidence="4 5" key="1">
    <citation type="submission" date="2022-04" db="EMBL/GenBank/DDBJ databases">
        <title>Positive selection, recombination, and allopatry shape intraspecific diversity of widespread and dominant cyanobacteria.</title>
        <authorList>
            <person name="Wei J."/>
            <person name="Shu W."/>
            <person name="Hu C."/>
        </authorList>
    </citation>
    <scope>NUCLEOTIDE SEQUENCE [LARGE SCALE GENOMIC DNA]</scope>
    <source>
        <strain evidence="4 5">GB2-A5</strain>
    </source>
</reference>
<dbReference type="PANTHER" id="PTHR43421">
    <property type="entry name" value="METALLOPROTEASE PMBA"/>
    <property type="match status" value="1"/>
</dbReference>
<evidence type="ECO:0000259" key="2">
    <source>
        <dbReference type="Pfam" id="PF01523"/>
    </source>
</evidence>
<evidence type="ECO:0000313" key="5">
    <source>
        <dbReference type="Proteomes" id="UP001442494"/>
    </source>
</evidence>
<evidence type="ECO:0000259" key="3">
    <source>
        <dbReference type="Pfam" id="PF19289"/>
    </source>
</evidence>
<dbReference type="Proteomes" id="UP001442494">
    <property type="component" value="Unassembled WGS sequence"/>
</dbReference>
<dbReference type="InterPro" id="IPR045569">
    <property type="entry name" value="Metalloprtase-TldD/E_C"/>
</dbReference>
<dbReference type="InterPro" id="IPR035068">
    <property type="entry name" value="TldD/PmbA_N"/>
</dbReference>
<dbReference type="SUPFAM" id="SSF111283">
    <property type="entry name" value="Putative modulator of DNA gyrase, PmbA/TldD"/>
    <property type="match status" value="1"/>
</dbReference>
<protein>
    <submittedName>
        <fullName evidence="4">TldD/PmbA family protein</fullName>
    </submittedName>
</protein>
<feature type="domain" description="Metalloprotease TldD/E N-terminal" evidence="2">
    <location>
        <begin position="31"/>
        <end position="91"/>
    </location>
</feature>
<dbReference type="InterPro" id="IPR036059">
    <property type="entry name" value="TldD/PmbA_sf"/>
</dbReference>
<dbReference type="Pfam" id="PF01523">
    <property type="entry name" value="PmbA_TldD_1st"/>
    <property type="match status" value="1"/>
</dbReference>
<dbReference type="Gene3D" id="3.30.2290.10">
    <property type="entry name" value="PmbA/TldD superfamily"/>
    <property type="match status" value="1"/>
</dbReference>
<dbReference type="PANTHER" id="PTHR43421:SF1">
    <property type="entry name" value="METALLOPROTEASE PMBA"/>
    <property type="match status" value="1"/>
</dbReference>
<name>A0ABV0JP47_9CYAN</name>
<evidence type="ECO:0000256" key="1">
    <source>
        <dbReference type="ARBA" id="ARBA00005836"/>
    </source>
</evidence>
<comment type="similarity">
    <text evidence="1">Belongs to the peptidase U62 family.</text>
</comment>
<proteinExistence type="inferred from homology"/>
<comment type="caution">
    <text evidence="4">The sequence shown here is derived from an EMBL/GenBank/DDBJ whole genome shotgun (WGS) entry which is preliminary data.</text>
</comment>
<evidence type="ECO:0000313" key="4">
    <source>
        <dbReference type="EMBL" id="MEP0864864.1"/>
    </source>
</evidence>
<gene>
    <name evidence="4" type="ORF">NDI37_10320</name>
</gene>
<organism evidence="4 5">
    <name type="scientific">Funiculus sociatus GB2-A5</name>
    <dbReference type="NCBI Taxonomy" id="2933946"/>
    <lineage>
        <taxon>Bacteria</taxon>
        <taxon>Bacillati</taxon>
        <taxon>Cyanobacteriota</taxon>
        <taxon>Cyanophyceae</taxon>
        <taxon>Coleofasciculales</taxon>
        <taxon>Coleofasciculaceae</taxon>
        <taxon>Funiculus</taxon>
    </lineage>
</organism>
<dbReference type="InterPro" id="IPR047657">
    <property type="entry name" value="PmbA"/>
</dbReference>
<dbReference type="EMBL" id="JAMPKK010000018">
    <property type="protein sequence ID" value="MEP0864864.1"/>
    <property type="molecule type" value="Genomic_DNA"/>
</dbReference>
<sequence>MIMGEAGGTEMVTDATVEQILKLAKGRTDAAEVYYLSSSDTPVEFENNRLKSLQTKALKGVALRVLHKGKLGFASSTDLTRLEDLVDAAVQTSEIGDPSEFDFASVMQVTAPETTYTPPATEELVEVGDRLISQIHDYNPDILVDVGFHVRKGNIKIATSSDLYAERSSQIVSASLSGNLVRGEDFLQIYSFDVARDRVPDYNRLLEDLLQKYALAEQPATIESGSFPVLFNPRAAAGAIGRLFKTVLSGQSVVQKASPLAAKLGEKLFNEGLTLFEDPTIGASACAFDDEGTPTSRKVFIEQGTVRGFYWDRRWAARAGCESTGNGFRGGLSRPSPDLVNLCFAPGKTSTADLIASMDEGVIVDQVLGAGQSNQLAGEFSVNLDLGYKVEKGKIVGRVKNTMVAGSIFEACKNLVLGDTPEWVGGGSYLPCMLFKGLGVAARHG</sequence>
<dbReference type="Pfam" id="PF19289">
    <property type="entry name" value="PmbA_TldD_3rd"/>
    <property type="match status" value="1"/>
</dbReference>
<dbReference type="InterPro" id="IPR002510">
    <property type="entry name" value="Metalloprtase-TldD/E_N"/>
</dbReference>
<accession>A0ABV0JP47</accession>
<keyword evidence="5" id="KW-1185">Reference proteome</keyword>
<feature type="domain" description="Metalloprotease TldD/E C-terminal" evidence="3">
    <location>
        <begin position="224"/>
        <end position="441"/>
    </location>
</feature>